<keyword evidence="2" id="KW-1185">Reference proteome</keyword>
<evidence type="ECO:0000313" key="1">
    <source>
        <dbReference type="EMBL" id="PXF64487.1"/>
    </source>
</evidence>
<accession>A0A318DC17</accession>
<sequence>MFKIAKSDNLLVATFENPANKQFFKVGAFYSKLPTNNHFLQAWSDFFDNFMFCLALGGNPYFTFV</sequence>
<organism evidence="1 2">
    <name type="scientific">Kangiella spongicola</name>
    <dbReference type="NCBI Taxonomy" id="796379"/>
    <lineage>
        <taxon>Bacteria</taxon>
        <taxon>Pseudomonadati</taxon>
        <taxon>Pseudomonadota</taxon>
        <taxon>Gammaproteobacteria</taxon>
        <taxon>Kangiellales</taxon>
        <taxon>Kangiellaceae</taxon>
        <taxon>Kangiella</taxon>
    </lineage>
</organism>
<dbReference type="EMBL" id="QICH01000001">
    <property type="protein sequence ID" value="PXF64487.1"/>
    <property type="molecule type" value="Genomic_DNA"/>
</dbReference>
<dbReference type="Proteomes" id="UP000247689">
    <property type="component" value="Unassembled WGS sequence"/>
</dbReference>
<gene>
    <name evidence="1" type="ORF">DL796_04935</name>
</gene>
<comment type="caution">
    <text evidence="1">The sequence shown here is derived from an EMBL/GenBank/DDBJ whole genome shotgun (WGS) entry which is preliminary data.</text>
</comment>
<evidence type="ECO:0000313" key="2">
    <source>
        <dbReference type="Proteomes" id="UP000247689"/>
    </source>
</evidence>
<dbReference type="AlphaFoldDB" id="A0A318DC17"/>
<reference evidence="1 2" key="1">
    <citation type="submission" date="2018-05" db="EMBL/GenBank/DDBJ databases">
        <title>Kangiella spongicola genome sequence.</title>
        <authorList>
            <person name="Maclea K.S."/>
            <person name="Goen A.E."/>
            <person name="Kelley C."/>
            <person name="Underriner A."/>
            <person name="Silverwood T."/>
            <person name="Trachtenberg A.M."/>
        </authorList>
    </citation>
    <scope>NUCLEOTIDE SEQUENCE [LARGE SCALE GENOMIC DNA]</scope>
    <source>
        <strain evidence="1 2">ATCC BAA-2076</strain>
    </source>
</reference>
<protein>
    <submittedName>
        <fullName evidence="1">Uncharacterized protein</fullName>
    </submittedName>
</protein>
<proteinExistence type="predicted"/>
<name>A0A318DC17_9GAMM</name>